<keyword evidence="3" id="KW-0723">Serine/threonine-protein kinase</keyword>
<dbReference type="AlphaFoldDB" id="A0AAD6HLQ3"/>
<feature type="domain" description="Protein kinase" evidence="10">
    <location>
        <begin position="1"/>
        <end position="311"/>
    </location>
</feature>
<dbReference type="InterPro" id="IPR050117">
    <property type="entry name" value="MAPK"/>
</dbReference>
<dbReference type="Pfam" id="PF00069">
    <property type="entry name" value="Pkinase"/>
    <property type="match status" value="1"/>
</dbReference>
<comment type="caution">
    <text evidence="11">The sequence shown here is derived from an EMBL/GenBank/DDBJ whole genome shotgun (WGS) entry which is preliminary data.</text>
</comment>
<dbReference type="GO" id="GO:0005524">
    <property type="term" value="F:ATP binding"/>
    <property type="evidence" value="ECO:0007669"/>
    <property type="project" value="UniProtKB-KW"/>
</dbReference>
<dbReference type="InterPro" id="IPR011009">
    <property type="entry name" value="Kinase-like_dom_sf"/>
</dbReference>
<dbReference type="PROSITE" id="PS50011">
    <property type="entry name" value="PROTEIN_KINASE_DOM"/>
    <property type="match status" value="1"/>
</dbReference>
<keyword evidence="12" id="KW-1185">Reference proteome</keyword>
<reference evidence="11" key="2">
    <citation type="submission" date="2023-01" db="EMBL/GenBank/DDBJ databases">
        <authorList>
            <person name="Petersen C."/>
        </authorList>
    </citation>
    <scope>NUCLEOTIDE SEQUENCE</scope>
    <source>
        <strain evidence="11">IBT 17514</strain>
    </source>
</reference>
<keyword evidence="9" id="KW-0812">Transmembrane</keyword>
<dbReference type="Gene3D" id="3.30.200.20">
    <property type="entry name" value="Phosphorylase Kinase, domain 1"/>
    <property type="match status" value="1"/>
</dbReference>
<dbReference type="FunFam" id="1.10.510.10:FF:000049">
    <property type="entry name" value="Mitogen-activated protein kinase"/>
    <property type="match status" value="1"/>
</dbReference>
<dbReference type="Proteomes" id="UP001215712">
    <property type="component" value="Unassembled WGS sequence"/>
</dbReference>
<evidence type="ECO:0000256" key="4">
    <source>
        <dbReference type="ARBA" id="ARBA00022679"/>
    </source>
</evidence>
<gene>
    <name evidence="11" type="ORF">N7493_006040</name>
</gene>
<evidence type="ECO:0000313" key="12">
    <source>
        <dbReference type="Proteomes" id="UP001215712"/>
    </source>
</evidence>
<keyword evidence="6 11" id="KW-0418">Kinase</keyword>
<keyword evidence="4" id="KW-0808">Transferase</keyword>
<protein>
    <recommendedName>
        <fullName evidence="2">mitogen-activated protein kinase</fullName>
        <ecNumber evidence="2">2.7.11.24</ecNumber>
    </recommendedName>
</protein>
<feature type="non-terminal residue" evidence="11">
    <location>
        <position position="1"/>
    </location>
</feature>
<keyword evidence="9" id="KW-1133">Transmembrane helix</keyword>
<dbReference type="GO" id="GO:0004707">
    <property type="term" value="F:MAP kinase activity"/>
    <property type="evidence" value="ECO:0007669"/>
    <property type="project" value="UniProtKB-EC"/>
</dbReference>
<keyword evidence="5" id="KW-0547">Nucleotide-binding</keyword>
<name>A0AAD6HLQ3_9EURO</name>
<dbReference type="EMBL" id="JAQJAN010000007">
    <property type="protein sequence ID" value="KAJ5727013.1"/>
    <property type="molecule type" value="Genomic_DNA"/>
</dbReference>
<feature type="transmembrane region" description="Helical" evidence="9">
    <location>
        <begin position="75"/>
        <end position="94"/>
    </location>
</feature>
<dbReference type="SMART" id="SM00220">
    <property type="entry name" value="S_TKc"/>
    <property type="match status" value="1"/>
</dbReference>
<evidence type="ECO:0000256" key="8">
    <source>
        <dbReference type="ARBA" id="ARBA00061056"/>
    </source>
</evidence>
<evidence type="ECO:0000259" key="10">
    <source>
        <dbReference type="PROSITE" id="PS50011"/>
    </source>
</evidence>
<comment type="similarity">
    <text evidence="8">Belongs to the protein kinase superfamily. Ser/Thr protein kinase family. MAP kinase subfamily.</text>
</comment>
<keyword evidence="9" id="KW-0472">Membrane</keyword>
<evidence type="ECO:0000256" key="5">
    <source>
        <dbReference type="ARBA" id="ARBA00022741"/>
    </source>
</evidence>
<dbReference type="InterPro" id="IPR000719">
    <property type="entry name" value="Prot_kinase_dom"/>
</dbReference>
<dbReference type="PROSITE" id="PS00108">
    <property type="entry name" value="PROTEIN_KINASE_ST"/>
    <property type="match status" value="1"/>
</dbReference>
<dbReference type="SUPFAM" id="SSF56112">
    <property type="entry name" value="Protein kinase-like (PK-like)"/>
    <property type="match status" value="1"/>
</dbReference>
<comment type="cofactor">
    <cofactor evidence="1">
        <name>Mg(2+)</name>
        <dbReference type="ChEBI" id="CHEBI:18420"/>
    </cofactor>
</comment>
<dbReference type="InterPro" id="IPR008271">
    <property type="entry name" value="Ser/Thr_kinase_AS"/>
</dbReference>
<dbReference type="PANTHER" id="PTHR24055">
    <property type="entry name" value="MITOGEN-ACTIVATED PROTEIN KINASE"/>
    <property type="match status" value="1"/>
</dbReference>
<organism evidence="11 12">
    <name type="scientific">Penicillium malachiteum</name>
    <dbReference type="NCBI Taxonomy" id="1324776"/>
    <lineage>
        <taxon>Eukaryota</taxon>
        <taxon>Fungi</taxon>
        <taxon>Dikarya</taxon>
        <taxon>Ascomycota</taxon>
        <taxon>Pezizomycotina</taxon>
        <taxon>Eurotiomycetes</taxon>
        <taxon>Eurotiomycetidae</taxon>
        <taxon>Eurotiales</taxon>
        <taxon>Aspergillaceae</taxon>
        <taxon>Penicillium</taxon>
    </lineage>
</organism>
<reference evidence="11" key="1">
    <citation type="journal article" date="2023" name="IMA Fungus">
        <title>Comparative genomic study of the Penicillium genus elucidates a diverse pangenome and 15 lateral gene transfer events.</title>
        <authorList>
            <person name="Petersen C."/>
            <person name="Sorensen T."/>
            <person name="Nielsen M.R."/>
            <person name="Sondergaard T.E."/>
            <person name="Sorensen J.L."/>
            <person name="Fitzpatrick D.A."/>
            <person name="Frisvad J.C."/>
            <person name="Nielsen K.L."/>
        </authorList>
    </citation>
    <scope>NUCLEOTIDE SEQUENCE</scope>
    <source>
        <strain evidence="11">IBT 17514</strain>
    </source>
</reference>
<evidence type="ECO:0000256" key="2">
    <source>
        <dbReference type="ARBA" id="ARBA00012411"/>
    </source>
</evidence>
<dbReference type="Gene3D" id="1.10.510.10">
    <property type="entry name" value="Transferase(Phosphotransferase) domain 1"/>
    <property type="match status" value="1"/>
</dbReference>
<sequence>MPGPSQMSIKVYKLTFGHSAGTDLLRNEGVAIKKVHLPFKTSQDAKRIFREVRLLRHLNHDNVCAFQGCCMSSNIMMLLFPILLVLTCLQVVYLRDIFVSPLEDIYIVTELLSTDLAHIIRSKPMDNQFVQYFFYQIMRGLKYIHSAGVIHRDLKPSNILINENCDLKICDFGLARIVDSTMTGYVTTRYYRAPETMLTWQEYNVEIDMWSAGCILAEMIEGSPLFPGHSHPDQLLIIVDLLGSVPNNVIRKIAPRNTSQFVESLPPRARQPFRNRIKKAVPAALDILERLLVWDPTQRLSAAGALSRPYLSKYHDPTDEPEATELFDWILVESDHSIEALKSLVCVFKLEAIWNVPR</sequence>
<evidence type="ECO:0000256" key="6">
    <source>
        <dbReference type="ARBA" id="ARBA00022777"/>
    </source>
</evidence>
<evidence type="ECO:0000256" key="7">
    <source>
        <dbReference type="ARBA" id="ARBA00022840"/>
    </source>
</evidence>
<dbReference type="EC" id="2.7.11.24" evidence="2"/>
<accession>A0AAD6HLQ3</accession>
<evidence type="ECO:0000313" key="11">
    <source>
        <dbReference type="EMBL" id="KAJ5727013.1"/>
    </source>
</evidence>
<evidence type="ECO:0000256" key="1">
    <source>
        <dbReference type="ARBA" id="ARBA00001946"/>
    </source>
</evidence>
<evidence type="ECO:0000256" key="9">
    <source>
        <dbReference type="SAM" id="Phobius"/>
    </source>
</evidence>
<proteinExistence type="inferred from homology"/>
<evidence type="ECO:0000256" key="3">
    <source>
        <dbReference type="ARBA" id="ARBA00022527"/>
    </source>
</evidence>
<keyword evidence="7" id="KW-0067">ATP-binding</keyword>